<dbReference type="EMBL" id="CP031165">
    <property type="protein sequence ID" value="AXV06139.1"/>
    <property type="molecule type" value="Genomic_DNA"/>
</dbReference>
<accession>A0A346XV92</accession>
<gene>
    <name evidence="6" type="ORF">DVS28_a1440</name>
</gene>
<dbReference type="InterPro" id="IPR009057">
    <property type="entry name" value="Homeodomain-like_sf"/>
</dbReference>
<dbReference type="Gene3D" id="1.10.10.60">
    <property type="entry name" value="Homeodomain-like"/>
    <property type="match status" value="1"/>
</dbReference>
<dbReference type="PANTHER" id="PTHR46796">
    <property type="entry name" value="HTH-TYPE TRANSCRIPTIONAL ACTIVATOR RHAS-RELATED"/>
    <property type="match status" value="1"/>
</dbReference>
<dbReference type="SMART" id="SM00342">
    <property type="entry name" value="HTH_ARAC"/>
    <property type="match status" value="1"/>
</dbReference>
<sequence>MEVLDRSRVLARHGPQAARRQRLGFHLLMIGTEGHGTHIVDYEPVDMAVGTCVRVHPGQVQQFVTEPEFEAAMVVWPVDAHPADPSAPAWFPGSGAATSWRLEGAFRAKVLDWIQELREEQARFDGLPRSHELLQTLLKALLLRMAIAFPESVPDAGKLPQPYLELREHLEAHVSQRPTVAELARDLGYSTRTLDRACQAVQDRTAKQVVDERVALEIRRLLTHTDRSLAAIASEFDFSDPSNFSKFVKRHLGSLPGQIRDEVTRDETG</sequence>
<organism evidence="6 7">
    <name type="scientific">Euzebya pacifica</name>
    <dbReference type="NCBI Taxonomy" id="1608957"/>
    <lineage>
        <taxon>Bacteria</taxon>
        <taxon>Bacillati</taxon>
        <taxon>Actinomycetota</taxon>
        <taxon>Nitriliruptoria</taxon>
        <taxon>Euzebyales</taxon>
    </lineage>
</organism>
<dbReference type="AlphaFoldDB" id="A0A346XV92"/>
<dbReference type="PANTHER" id="PTHR46796:SF13">
    <property type="entry name" value="HTH-TYPE TRANSCRIPTIONAL ACTIVATOR RHAS"/>
    <property type="match status" value="1"/>
</dbReference>
<evidence type="ECO:0000313" key="6">
    <source>
        <dbReference type="EMBL" id="AXV06139.1"/>
    </source>
</evidence>
<evidence type="ECO:0000256" key="3">
    <source>
        <dbReference type="ARBA" id="ARBA00023125"/>
    </source>
</evidence>
<dbReference type="PROSITE" id="PS01124">
    <property type="entry name" value="HTH_ARAC_FAMILY_2"/>
    <property type="match status" value="1"/>
</dbReference>
<keyword evidence="4" id="KW-0804">Transcription</keyword>
<evidence type="ECO:0000259" key="5">
    <source>
        <dbReference type="PROSITE" id="PS01124"/>
    </source>
</evidence>
<dbReference type="InterPro" id="IPR050204">
    <property type="entry name" value="AraC_XylS_family_regulators"/>
</dbReference>
<keyword evidence="2" id="KW-0805">Transcription regulation</keyword>
<feature type="domain" description="HTH araC/xylS-type" evidence="5">
    <location>
        <begin position="164"/>
        <end position="262"/>
    </location>
</feature>
<keyword evidence="7" id="KW-1185">Reference proteome</keyword>
<evidence type="ECO:0000256" key="2">
    <source>
        <dbReference type="ARBA" id="ARBA00023015"/>
    </source>
</evidence>
<dbReference type="SUPFAM" id="SSF46689">
    <property type="entry name" value="Homeodomain-like"/>
    <property type="match status" value="1"/>
</dbReference>
<keyword evidence="1" id="KW-0963">Cytoplasm</keyword>
<dbReference type="GO" id="GO:0043565">
    <property type="term" value="F:sequence-specific DNA binding"/>
    <property type="evidence" value="ECO:0007669"/>
    <property type="project" value="InterPro"/>
</dbReference>
<protein>
    <submittedName>
        <fullName evidence="6">Transcriptional regulator, AraC family</fullName>
    </submittedName>
</protein>
<reference evidence="6 7" key="1">
    <citation type="submission" date="2018-09" db="EMBL/GenBank/DDBJ databases">
        <title>Complete genome sequence of Euzebya sp. DY32-46 isolated from seawater of Pacific Ocean.</title>
        <authorList>
            <person name="Xu L."/>
            <person name="Wu Y.-H."/>
            <person name="Xu X.-W."/>
        </authorList>
    </citation>
    <scope>NUCLEOTIDE SEQUENCE [LARGE SCALE GENOMIC DNA]</scope>
    <source>
        <strain evidence="6 7">DY32-46</strain>
    </source>
</reference>
<evidence type="ECO:0000256" key="1">
    <source>
        <dbReference type="ARBA" id="ARBA00022490"/>
    </source>
</evidence>
<dbReference type="KEGG" id="euz:DVS28_a1440"/>
<proteinExistence type="predicted"/>
<dbReference type="GO" id="GO:0003700">
    <property type="term" value="F:DNA-binding transcription factor activity"/>
    <property type="evidence" value="ECO:0007669"/>
    <property type="project" value="InterPro"/>
</dbReference>
<dbReference type="InterPro" id="IPR018060">
    <property type="entry name" value="HTH_AraC"/>
</dbReference>
<dbReference type="InterPro" id="IPR037923">
    <property type="entry name" value="HTH-like"/>
</dbReference>
<evidence type="ECO:0000313" key="7">
    <source>
        <dbReference type="Proteomes" id="UP000264006"/>
    </source>
</evidence>
<evidence type="ECO:0000256" key="4">
    <source>
        <dbReference type="ARBA" id="ARBA00023163"/>
    </source>
</evidence>
<dbReference type="Proteomes" id="UP000264006">
    <property type="component" value="Chromosome"/>
</dbReference>
<keyword evidence="3" id="KW-0238">DNA-binding</keyword>
<dbReference type="Pfam" id="PF12833">
    <property type="entry name" value="HTH_18"/>
    <property type="match status" value="1"/>
</dbReference>
<name>A0A346XV92_9ACTN</name>
<dbReference type="SUPFAM" id="SSF51215">
    <property type="entry name" value="Regulatory protein AraC"/>
    <property type="match status" value="1"/>
</dbReference>